<feature type="transmembrane region" description="Helical" evidence="1">
    <location>
        <begin position="38"/>
        <end position="57"/>
    </location>
</feature>
<keyword evidence="1" id="KW-1133">Transmembrane helix</keyword>
<feature type="transmembrane region" description="Helical" evidence="1">
    <location>
        <begin position="63"/>
        <end position="83"/>
    </location>
</feature>
<dbReference type="EMBL" id="FMHW01000002">
    <property type="protein sequence ID" value="SCL39438.1"/>
    <property type="molecule type" value="Genomic_DNA"/>
</dbReference>
<keyword evidence="1" id="KW-0472">Membrane</keyword>
<accession>A0A1C6TCD9</accession>
<dbReference type="Proteomes" id="UP000198959">
    <property type="component" value="Unassembled WGS sequence"/>
</dbReference>
<dbReference type="AlphaFoldDB" id="A0A1C6TCD9"/>
<proteinExistence type="predicted"/>
<feature type="transmembrane region" description="Helical" evidence="1">
    <location>
        <begin position="173"/>
        <end position="193"/>
    </location>
</feature>
<evidence type="ECO:0000313" key="3">
    <source>
        <dbReference type="Proteomes" id="UP000198959"/>
    </source>
</evidence>
<evidence type="ECO:0000256" key="1">
    <source>
        <dbReference type="SAM" id="Phobius"/>
    </source>
</evidence>
<sequence>MDQEAREQGLLTALTTEHFVLQTSRSATITESVGRATVFLSLLSAALIGLGFVASSGELIKPYLGAVLPTLVITGLLTFARLVQNMAENSLYLKRIQHIRAYYHHQLASGHDFFADAVTGGGDTRTISAAVGSGASRWQLLLTTAAMVGAVNALLIGLGATLLTGLASGSTTFAVGLGAAVALVAFAAQLAYVKRASIWLKGSPSARSTRPGGYRDGRT</sequence>
<keyword evidence="3" id="KW-1185">Reference proteome</keyword>
<gene>
    <name evidence="2" type="ORF">GA0074692_5363</name>
</gene>
<protein>
    <submittedName>
        <fullName evidence="2">Uncharacterized protein</fullName>
    </submittedName>
</protein>
<dbReference type="OrthoDB" id="8067385at2"/>
<name>A0A1C6TCD9_9ACTN</name>
<keyword evidence="1" id="KW-0812">Transmembrane</keyword>
<reference evidence="3" key="1">
    <citation type="submission" date="2016-06" db="EMBL/GenBank/DDBJ databases">
        <authorList>
            <person name="Varghese N."/>
            <person name="Submissions Spin"/>
        </authorList>
    </citation>
    <scope>NUCLEOTIDE SEQUENCE [LARGE SCALE GENOMIC DNA]</scope>
    <source>
        <strain evidence="3">DSM 43817</strain>
    </source>
</reference>
<dbReference type="RefSeq" id="WP_091648689.1">
    <property type="nucleotide sequence ID" value="NZ_FMHW01000002.1"/>
</dbReference>
<organism evidence="2 3">
    <name type="scientific">Micromonospora pallida</name>
    <dbReference type="NCBI Taxonomy" id="145854"/>
    <lineage>
        <taxon>Bacteria</taxon>
        <taxon>Bacillati</taxon>
        <taxon>Actinomycetota</taxon>
        <taxon>Actinomycetes</taxon>
        <taxon>Micromonosporales</taxon>
        <taxon>Micromonosporaceae</taxon>
        <taxon>Micromonospora</taxon>
    </lineage>
</organism>
<feature type="transmembrane region" description="Helical" evidence="1">
    <location>
        <begin position="140"/>
        <end position="167"/>
    </location>
</feature>
<evidence type="ECO:0000313" key="2">
    <source>
        <dbReference type="EMBL" id="SCL39438.1"/>
    </source>
</evidence>